<organism evidence="2 3">
    <name type="scientific">Rhodocollybia butyracea</name>
    <dbReference type="NCBI Taxonomy" id="206335"/>
    <lineage>
        <taxon>Eukaryota</taxon>
        <taxon>Fungi</taxon>
        <taxon>Dikarya</taxon>
        <taxon>Basidiomycota</taxon>
        <taxon>Agaricomycotina</taxon>
        <taxon>Agaricomycetes</taxon>
        <taxon>Agaricomycetidae</taxon>
        <taxon>Agaricales</taxon>
        <taxon>Marasmiineae</taxon>
        <taxon>Omphalotaceae</taxon>
        <taxon>Rhodocollybia</taxon>
    </lineage>
</organism>
<keyword evidence="3" id="KW-1185">Reference proteome</keyword>
<evidence type="ECO:0000313" key="3">
    <source>
        <dbReference type="Proteomes" id="UP000772434"/>
    </source>
</evidence>
<reference evidence="2" key="1">
    <citation type="submission" date="2020-11" db="EMBL/GenBank/DDBJ databases">
        <authorList>
            <consortium name="DOE Joint Genome Institute"/>
            <person name="Ahrendt S."/>
            <person name="Riley R."/>
            <person name="Andreopoulos W."/>
            <person name="Labutti K."/>
            <person name="Pangilinan J."/>
            <person name="Ruiz-Duenas F.J."/>
            <person name="Barrasa J.M."/>
            <person name="Sanchez-Garcia M."/>
            <person name="Camarero S."/>
            <person name="Miyauchi S."/>
            <person name="Serrano A."/>
            <person name="Linde D."/>
            <person name="Babiker R."/>
            <person name="Drula E."/>
            <person name="Ayuso-Fernandez I."/>
            <person name="Pacheco R."/>
            <person name="Padilla G."/>
            <person name="Ferreira P."/>
            <person name="Barriuso J."/>
            <person name="Kellner H."/>
            <person name="Castanera R."/>
            <person name="Alfaro M."/>
            <person name="Ramirez L."/>
            <person name="Pisabarro A.G."/>
            <person name="Kuo A."/>
            <person name="Tritt A."/>
            <person name="Lipzen A."/>
            <person name="He G."/>
            <person name="Yan M."/>
            <person name="Ng V."/>
            <person name="Cullen D."/>
            <person name="Martin F."/>
            <person name="Rosso M.-N."/>
            <person name="Henrissat B."/>
            <person name="Hibbett D."/>
            <person name="Martinez A.T."/>
            <person name="Grigoriev I.V."/>
        </authorList>
    </citation>
    <scope>NUCLEOTIDE SEQUENCE</scope>
    <source>
        <strain evidence="2">AH 40177</strain>
    </source>
</reference>
<dbReference type="OrthoDB" id="5562739at2759"/>
<evidence type="ECO:0000313" key="2">
    <source>
        <dbReference type="EMBL" id="KAF9072551.1"/>
    </source>
</evidence>
<gene>
    <name evidence="2" type="ORF">BDP27DRAFT_1145724</name>
</gene>
<evidence type="ECO:0000256" key="1">
    <source>
        <dbReference type="SAM" id="MobiDB-lite"/>
    </source>
</evidence>
<feature type="region of interest" description="Disordered" evidence="1">
    <location>
        <begin position="1"/>
        <end position="24"/>
    </location>
</feature>
<name>A0A9P5Q022_9AGAR</name>
<protein>
    <submittedName>
        <fullName evidence="2">Uncharacterized protein</fullName>
    </submittedName>
</protein>
<dbReference type="AlphaFoldDB" id="A0A9P5Q022"/>
<proteinExistence type="predicted"/>
<feature type="non-terminal residue" evidence="2">
    <location>
        <position position="53"/>
    </location>
</feature>
<feature type="non-terminal residue" evidence="2">
    <location>
        <position position="1"/>
    </location>
</feature>
<comment type="caution">
    <text evidence="2">The sequence shown here is derived from an EMBL/GenBank/DDBJ whole genome shotgun (WGS) entry which is preliminary data.</text>
</comment>
<sequence>DNITLPPISPATSSRNGNGSSYALPPISALEDLRGININDSAAVLRRLSQDDE</sequence>
<accession>A0A9P5Q022</accession>
<feature type="compositionally biased region" description="Polar residues" evidence="1">
    <location>
        <begin position="10"/>
        <end position="21"/>
    </location>
</feature>
<dbReference type="Proteomes" id="UP000772434">
    <property type="component" value="Unassembled WGS sequence"/>
</dbReference>
<dbReference type="EMBL" id="JADNRY010000023">
    <property type="protein sequence ID" value="KAF9072551.1"/>
    <property type="molecule type" value="Genomic_DNA"/>
</dbReference>